<dbReference type="PRINTS" id="PR00344">
    <property type="entry name" value="BCTRLSENSOR"/>
</dbReference>
<comment type="subcellular location">
    <subcellularLocation>
        <location evidence="2">Cell membrane</location>
    </subcellularLocation>
</comment>
<keyword evidence="9" id="KW-0067">ATP-binding</keyword>
<dbReference type="InterPro" id="IPR013767">
    <property type="entry name" value="PAS_fold"/>
</dbReference>
<comment type="catalytic activity">
    <reaction evidence="1">
        <text>ATP + protein L-histidine = ADP + protein N-phospho-L-histidine.</text>
        <dbReference type="EC" id="2.7.13.3"/>
    </reaction>
</comment>
<dbReference type="SUPFAM" id="SSF55785">
    <property type="entry name" value="PYP-like sensor domain (PAS domain)"/>
    <property type="match status" value="6"/>
</dbReference>
<dbReference type="Pfam" id="PF02518">
    <property type="entry name" value="HATPase_c"/>
    <property type="match status" value="1"/>
</dbReference>
<dbReference type="EC" id="2.7.13.3" evidence="3"/>
<feature type="domain" description="PAS" evidence="13">
    <location>
        <begin position="518"/>
        <end position="562"/>
    </location>
</feature>
<dbReference type="FunFam" id="3.30.565.10:FF:000023">
    <property type="entry name" value="PAS domain-containing sensor histidine kinase"/>
    <property type="match status" value="1"/>
</dbReference>
<dbReference type="Proteomes" id="UP000198535">
    <property type="component" value="Unassembled WGS sequence"/>
</dbReference>
<keyword evidence="7" id="KW-0547">Nucleotide-binding</keyword>
<dbReference type="InterPro" id="IPR036097">
    <property type="entry name" value="HisK_dim/P_sf"/>
</dbReference>
<feature type="domain" description="PAC" evidence="14">
    <location>
        <begin position="589"/>
        <end position="639"/>
    </location>
</feature>
<dbReference type="Gene3D" id="3.30.450.20">
    <property type="entry name" value="PAS domain"/>
    <property type="match status" value="6"/>
</dbReference>
<dbReference type="GO" id="GO:0005886">
    <property type="term" value="C:plasma membrane"/>
    <property type="evidence" value="ECO:0007669"/>
    <property type="project" value="UniProtKB-SubCell"/>
</dbReference>
<dbReference type="SMART" id="SM00387">
    <property type="entry name" value="HATPase_c"/>
    <property type="match status" value="1"/>
</dbReference>
<evidence type="ECO:0000256" key="4">
    <source>
        <dbReference type="ARBA" id="ARBA00022475"/>
    </source>
</evidence>
<protein>
    <recommendedName>
        <fullName evidence="3">histidine kinase</fullName>
        <ecNumber evidence="3">2.7.13.3</ecNumber>
    </recommendedName>
</protein>
<dbReference type="Pfam" id="PF00989">
    <property type="entry name" value="PAS"/>
    <property type="match status" value="1"/>
</dbReference>
<evidence type="ECO:0000259" key="12">
    <source>
        <dbReference type="PROSITE" id="PS50109"/>
    </source>
</evidence>
<dbReference type="CDD" id="cd16922">
    <property type="entry name" value="HATPase_EvgS-ArcB-TorS-like"/>
    <property type="match status" value="1"/>
</dbReference>
<dbReference type="InterPro" id="IPR003594">
    <property type="entry name" value="HATPase_dom"/>
</dbReference>
<evidence type="ECO:0000256" key="5">
    <source>
        <dbReference type="ARBA" id="ARBA00022553"/>
    </source>
</evidence>
<dbReference type="Pfam" id="PF00512">
    <property type="entry name" value="HisKA"/>
    <property type="match status" value="1"/>
</dbReference>
<keyword evidence="10" id="KW-0902">Two-component regulatory system</keyword>
<dbReference type="GO" id="GO:0006355">
    <property type="term" value="P:regulation of DNA-templated transcription"/>
    <property type="evidence" value="ECO:0007669"/>
    <property type="project" value="InterPro"/>
</dbReference>
<evidence type="ECO:0000259" key="13">
    <source>
        <dbReference type="PROSITE" id="PS50112"/>
    </source>
</evidence>
<dbReference type="InterPro" id="IPR035965">
    <property type="entry name" value="PAS-like_dom_sf"/>
</dbReference>
<feature type="domain" description="PAC" evidence="14">
    <location>
        <begin position="466"/>
        <end position="517"/>
    </location>
</feature>
<dbReference type="SMART" id="SM00086">
    <property type="entry name" value="PAC"/>
    <property type="match status" value="6"/>
</dbReference>
<dbReference type="RefSeq" id="WP_091932974.1">
    <property type="nucleotide sequence ID" value="NZ_FOUJ01000001.1"/>
</dbReference>
<dbReference type="SUPFAM" id="SSF55874">
    <property type="entry name" value="ATPase domain of HSP90 chaperone/DNA topoisomerase II/histidine kinase"/>
    <property type="match status" value="1"/>
</dbReference>
<dbReference type="NCBIfam" id="TIGR00229">
    <property type="entry name" value="sensory_box"/>
    <property type="match status" value="6"/>
</dbReference>
<evidence type="ECO:0000313" key="15">
    <source>
        <dbReference type="EMBL" id="SFM26250.1"/>
    </source>
</evidence>
<keyword evidence="6" id="KW-0808">Transferase</keyword>
<dbReference type="InterPro" id="IPR003661">
    <property type="entry name" value="HisK_dim/P_dom"/>
</dbReference>
<sequence>MSSKKTKEETAYTEQEGDLRAVLNNMQLAEVVLDANGHMIDCNDILLDIAGWEREEVIGLNWFDLFLPPDTLDDIKEIFFKTIENTEIPTYYENEILTRSGKRKLIAWTNTAVYDKNKNISSVISVGEDITERRSTERSLLVSEGQFHTLVDTLPDLVWLKDINGVFLTCNSKFERLFGAKKEDIVGKTDYDFLDKQLADFFTQKDKEALEAGKPIINEEEVIYADDRHKEYLETIKSPMYDQNGHIIGILGVGRDITERKRSEEDSKRRETHLRTAQKVGRFGSWYFDLNTGIAEASDEAQRIYGLNNAHLTIKEIQTIPLADERQMLDKAMKDLITGKASYDVQFRIKRQNDGEIRYIHSVAEYFVDKNLVIGTIHDITEQKLAEIELHKKEALLNEVGRIAMIGGWQFDVLSGESTITSEISKIRDTEPDETVSEYGLAFFPDGSRNKIERAFKDTIEKGEAYDLELEFVSAKGKHKWVRAGGSPIIESGKVTTVIGFLQDITERKKAERKIEEDAIRKRILIENSNDGIVILDQNGKILEANKKYAQMTGYSSEELNGMHVWEIDAQWTKEEMLDTFDNYDTADRYIETTLRRKDGKLLDVEISANDATFSGEKLIFSVCRDITKRKEIERQIQEEAIRKRIFFEQSSDGIVVIDQNGKVFEANQKYAKMLGYSMDELLQLHVWDLDPKCKKEELLEIIRTNDEVSSHFETKHRRKDGSLLDVEVSSNRAIIRDQKLAFCICRDITERKHAQEKLLQAKIVAETASKAKSEFLANMSHELRTPLNSILGFSQMLDDKIPGELNRKQTKYISNILKSGGHLIELINDILDLSKVESGEMKLDLRTFYIEDVLKEAITTVKPFAKRKSIDVSTDIQTSNIEINADQSKIKDIMHNLLSNAVKFTPDKGKIGIKATCTDHELHISVSDTGIGIPEAELENIFEPFKQVDSFMTREFEGTGLGLALVKRYVEMHGGNITVHSVVGEGSTFMVSIPMDKRSNGLQHIL</sequence>
<feature type="domain" description="PAS" evidence="13">
    <location>
        <begin position="143"/>
        <end position="213"/>
    </location>
</feature>
<dbReference type="InterPro" id="IPR005467">
    <property type="entry name" value="His_kinase_dom"/>
</dbReference>
<feature type="domain" description="PAC" evidence="14">
    <location>
        <begin position="90"/>
        <end position="142"/>
    </location>
</feature>
<dbReference type="InterPro" id="IPR000014">
    <property type="entry name" value="PAS"/>
</dbReference>
<dbReference type="SMART" id="SM00388">
    <property type="entry name" value="HisKA"/>
    <property type="match status" value="1"/>
</dbReference>
<organism evidence="15 16">
    <name type="scientific">Methanolobus profundi</name>
    <dbReference type="NCBI Taxonomy" id="487685"/>
    <lineage>
        <taxon>Archaea</taxon>
        <taxon>Methanobacteriati</taxon>
        <taxon>Methanobacteriota</taxon>
        <taxon>Stenosarchaea group</taxon>
        <taxon>Methanomicrobia</taxon>
        <taxon>Methanosarcinales</taxon>
        <taxon>Methanosarcinaceae</taxon>
        <taxon>Methanolobus</taxon>
    </lineage>
</organism>
<dbReference type="Gene3D" id="2.10.70.100">
    <property type="match status" value="1"/>
</dbReference>
<dbReference type="Pfam" id="PF13426">
    <property type="entry name" value="PAS_9"/>
    <property type="match status" value="2"/>
</dbReference>
<dbReference type="InterPro" id="IPR036890">
    <property type="entry name" value="HATPase_C_sf"/>
</dbReference>
<evidence type="ECO:0000256" key="2">
    <source>
        <dbReference type="ARBA" id="ARBA00004236"/>
    </source>
</evidence>
<dbReference type="InterPro" id="IPR013656">
    <property type="entry name" value="PAS_4"/>
</dbReference>
<keyword evidence="5" id="KW-0597">Phosphoprotein</keyword>
<reference evidence="16" key="1">
    <citation type="submission" date="2016-10" db="EMBL/GenBank/DDBJ databases">
        <authorList>
            <person name="Varghese N."/>
            <person name="Submissions S."/>
        </authorList>
    </citation>
    <scope>NUCLEOTIDE SEQUENCE [LARGE SCALE GENOMIC DNA]</scope>
    <source>
        <strain evidence="16">Mob M</strain>
    </source>
</reference>
<dbReference type="GO" id="GO:0000155">
    <property type="term" value="F:phosphorelay sensor kinase activity"/>
    <property type="evidence" value="ECO:0007669"/>
    <property type="project" value="InterPro"/>
</dbReference>
<dbReference type="PANTHER" id="PTHR43304">
    <property type="entry name" value="PHYTOCHROME-LIKE PROTEIN CPH1"/>
    <property type="match status" value="1"/>
</dbReference>
<gene>
    <name evidence="15" type="ORF">SAMN04488696_0612</name>
</gene>
<dbReference type="Pfam" id="PF08448">
    <property type="entry name" value="PAS_4"/>
    <property type="match status" value="1"/>
</dbReference>
<feature type="domain" description="Histidine kinase" evidence="12">
    <location>
        <begin position="779"/>
        <end position="998"/>
    </location>
</feature>
<dbReference type="CDD" id="cd00130">
    <property type="entry name" value="PAS"/>
    <property type="match status" value="4"/>
</dbReference>
<dbReference type="Pfam" id="PF08447">
    <property type="entry name" value="PAS_3"/>
    <property type="match status" value="2"/>
</dbReference>
<feature type="domain" description="PAC" evidence="14">
    <location>
        <begin position="343"/>
        <end position="392"/>
    </location>
</feature>
<dbReference type="SUPFAM" id="SSF47384">
    <property type="entry name" value="Homodimeric domain of signal transducing histidine kinase"/>
    <property type="match status" value="1"/>
</dbReference>
<evidence type="ECO:0000256" key="3">
    <source>
        <dbReference type="ARBA" id="ARBA00012438"/>
    </source>
</evidence>
<dbReference type="SMART" id="SM00091">
    <property type="entry name" value="PAS"/>
    <property type="match status" value="5"/>
</dbReference>
<dbReference type="InterPro" id="IPR001610">
    <property type="entry name" value="PAC"/>
</dbReference>
<dbReference type="STRING" id="487685.SAMN04488696_0612"/>
<proteinExistence type="predicted"/>
<dbReference type="PROSITE" id="PS50113">
    <property type="entry name" value="PAC"/>
    <property type="match status" value="6"/>
</dbReference>
<keyword evidence="8" id="KW-0418">Kinase</keyword>
<evidence type="ECO:0000313" key="16">
    <source>
        <dbReference type="Proteomes" id="UP000198535"/>
    </source>
</evidence>
<dbReference type="InterPro" id="IPR013655">
    <property type="entry name" value="PAS_fold_3"/>
</dbReference>
<dbReference type="OrthoDB" id="342253at2157"/>
<accession>A0A1I4PF04</accession>
<dbReference type="InterPro" id="IPR052162">
    <property type="entry name" value="Sensor_kinase/Photoreceptor"/>
</dbReference>
<keyword evidence="11" id="KW-0472">Membrane</keyword>
<evidence type="ECO:0000256" key="10">
    <source>
        <dbReference type="ARBA" id="ARBA00023012"/>
    </source>
</evidence>
<feature type="domain" description="PAC" evidence="14">
    <location>
        <begin position="217"/>
        <end position="269"/>
    </location>
</feature>
<dbReference type="AlphaFoldDB" id="A0A1I4PF04"/>
<name>A0A1I4PF04_9EURY</name>
<dbReference type="EMBL" id="FOUJ01000001">
    <property type="protein sequence ID" value="SFM26250.1"/>
    <property type="molecule type" value="Genomic_DNA"/>
</dbReference>
<dbReference type="InterPro" id="IPR000700">
    <property type="entry name" value="PAS-assoc_C"/>
</dbReference>
<dbReference type="PANTHER" id="PTHR43304:SF1">
    <property type="entry name" value="PAC DOMAIN-CONTAINING PROTEIN"/>
    <property type="match status" value="1"/>
</dbReference>
<evidence type="ECO:0000256" key="11">
    <source>
        <dbReference type="ARBA" id="ARBA00023136"/>
    </source>
</evidence>
<evidence type="ECO:0000256" key="7">
    <source>
        <dbReference type="ARBA" id="ARBA00022741"/>
    </source>
</evidence>
<dbReference type="FunFam" id="1.10.287.130:FF:000038">
    <property type="entry name" value="Sensory transduction histidine kinase"/>
    <property type="match status" value="1"/>
</dbReference>
<feature type="domain" description="PAS" evidence="13">
    <location>
        <begin position="15"/>
        <end position="86"/>
    </location>
</feature>
<keyword evidence="4" id="KW-1003">Cell membrane</keyword>
<feature type="domain" description="PAS" evidence="13">
    <location>
        <begin position="648"/>
        <end position="683"/>
    </location>
</feature>
<evidence type="ECO:0000256" key="1">
    <source>
        <dbReference type="ARBA" id="ARBA00000085"/>
    </source>
</evidence>
<dbReference type="InterPro" id="IPR004358">
    <property type="entry name" value="Sig_transdc_His_kin-like_C"/>
</dbReference>
<evidence type="ECO:0000256" key="8">
    <source>
        <dbReference type="ARBA" id="ARBA00022777"/>
    </source>
</evidence>
<evidence type="ECO:0000256" key="6">
    <source>
        <dbReference type="ARBA" id="ARBA00022679"/>
    </source>
</evidence>
<dbReference type="GO" id="GO:0005524">
    <property type="term" value="F:ATP binding"/>
    <property type="evidence" value="ECO:0007669"/>
    <property type="project" value="UniProtKB-KW"/>
</dbReference>
<dbReference type="PROSITE" id="PS50109">
    <property type="entry name" value="HIS_KIN"/>
    <property type="match status" value="1"/>
</dbReference>
<feature type="domain" description="PAC" evidence="14">
    <location>
        <begin position="711"/>
        <end position="761"/>
    </location>
</feature>
<dbReference type="PROSITE" id="PS50112">
    <property type="entry name" value="PAS"/>
    <property type="match status" value="4"/>
</dbReference>
<dbReference type="CDD" id="cd00082">
    <property type="entry name" value="HisKA"/>
    <property type="match status" value="1"/>
</dbReference>
<evidence type="ECO:0000256" key="9">
    <source>
        <dbReference type="ARBA" id="ARBA00022840"/>
    </source>
</evidence>
<keyword evidence="16" id="KW-1185">Reference proteome</keyword>
<dbReference type="Gene3D" id="3.30.565.10">
    <property type="entry name" value="Histidine kinase-like ATPase, C-terminal domain"/>
    <property type="match status" value="1"/>
</dbReference>
<evidence type="ECO:0000259" key="14">
    <source>
        <dbReference type="PROSITE" id="PS50113"/>
    </source>
</evidence>
<dbReference type="Gene3D" id="1.10.287.130">
    <property type="match status" value="1"/>
</dbReference>